<proteinExistence type="predicted"/>
<feature type="coiled-coil region" evidence="1">
    <location>
        <begin position="57"/>
        <end position="151"/>
    </location>
</feature>
<dbReference type="HOGENOM" id="CLU_1037079_0_0_9"/>
<dbReference type="EMBL" id="DF384213">
    <property type="protein sequence ID" value="GAE02583.1"/>
    <property type="molecule type" value="Genomic_DNA"/>
</dbReference>
<sequence length="268" mass="30701">MKAWRDKLDKLLDGEYKLFEEDYKITYPCVLKRGRKRIKGRIDMDRIINLAAAKAAQRAEEEAILRAEQAAKALQEEANKLISDKVNSAIGSFVQQAKDIGDNAQALAKQIEEVQKELESLKELANINKLKEKILEKAEELSEEYLKSKLEPFQEQINLITIPDVELNLSDTTLNIDLLIYFLLPEDEEKASRESAIATITTNLKQNITKLKLPNVSANLNINKDGIQDVIEKRIEEEKNKLIQAFFATFFSEYVAVFNKLKQYLPEL</sequence>
<keyword evidence="1" id="KW-0175">Coiled coil</keyword>
<organism evidence="2">
    <name type="scientific">Clostridium botulinum B str. Osaka05</name>
    <dbReference type="NCBI Taxonomy" id="1407017"/>
    <lineage>
        <taxon>Bacteria</taxon>
        <taxon>Bacillati</taxon>
        <taxon>Bacillota</taxon>
        <taxon>Clostridia</taxon>
        <taxon>Eubacteriales</taxon>
        <taxon>Clostridiaceae</taxon>
        <taxon>Clostridium</taxon>
    </lineage>
</organism>
<reference evidence="2" key="1">
    <citation type="submission" date="2013-10" db="EMBL/GenBank/DDBJ databases">
        <title>Draft genome sequence of Clostridium botulinum type B strain Osaka05.</title>
        <authorList>
            <person name="Sakaguchi Y."/>
            <person name="Hosomi K."/>
            <person name="Uchiyama J."/>
            <person name="Ogura Y."/>
            <person name="Sakaguchi M."/>
            <person name="Kohda T."/>
            <person name="Mukamoto M."/>
            <person name="Misawa N."/>
            <person name="Matsuzaki S."/>
            <person name="Hayashi T."/>
            <person name="Kozaki S."/>
        </authorList>
    </citation>
    <scope>NUCLEOTIDE SEQUENCE</scope>
    <source>
        <strain evidence="2">Osaka05</strain>
    </source>
</reference>
<dbReference type="Proteomes" id="UP000054164">
    <property type="component" value="Unassembled WGS sequence"/>
</dbReference>
<dbReference type="RefSeq" id="WP_043013503.1">
    <property type="nucleotide sequence ID" value="NZ_DF384213.1"/>
</dbReference>
<evidence type="ECO:0000256" key="1">
    <source>
        <dbReference type="SAM" id="Coils"/>
    </source>
</evidence>
<protein>
    <submittedName>
        <fullName evidence="2">Uncharacterized protein</fullName>
    </submittedName>
</protein>
<gene>
    <name evidence="2" type="ORF">CBO05C_2273</name>
</gene>
<dbReference type="AlphaFoldDB" id="A0A0S6U8M1"/>
<accession>A0A0S6U8M1</accession>
<name>A0A0S6U8M1_CLOBO</name>
<evidence type="ECO:0000313" key="2">
    <source>
        <dbReference type="EMBL" id="GAE02583.1"/>
    </source>
</evidence>